<reference evidence="2" key="1">
    <citation type="submission" date="2021-02" db="EMBL/GenBank/DDBJ databases">
        <authorList>
            <person name="Nowell W R."/>
        </authorList>
    </citation>
    <scope>NUCLEOTIDE SEQUENCE</scope>
</reference>
<evidence type="ECO:0000313" key="3">
    <source>
        <dbReference type="Proteomes" id="UP000663828"/>
    </source>
</evidence>
<keyword evidence="1" id="KW-0472">Membrane</keyword>
<comment type="caution">
    <text evidence="2">The sequence shown here is derived from an EMBL/GenBank/DDBJ whole genome shotgun (WGS) entry which is preliminary data.</text>
</comment>
<keyword evidence="1" id="KW-0812">Transmembrane</keyword>
<dbReference type="EMBL" id="CAJNOR010000552">
    <property type="protein sequence ID" value="CAF0945712.1"/>
    <property type="molecule type" value="Genomic_DNA"/>
</dbReference>
<accession>A0A814CV01</accession>
<evidence type="ECO:0000313" key="2">
    <source>
        <dbReference type="EMBL" id="CAF0945712.1"/>
    </source>
</evidence>
<feature type="transmembrane region" description="Helical" evidence="1">
    <location>
        <begin position="12"/>
        <end position="34"/>
    </location>
</feature>
<protein>
    <submittedName>
        <fullName evidence="2">Uncharacterized protein</fullName>
    </submittedName>
</protein>
<evidence type="ECO:0000256" key="1">
    <source>
        <dbReference type="SAM" id="Phobius"/>
    </source>
</evidence>
<keyword evidence="3" id="KW-1185">Reference proteome</keyword>
<dbReference type="AlphaFoldDB" id="A0A814CV01"/>
<keyword evidence="1" id="KW-1133">Transmembrane helix</keyword>
<gene>
    <name evidence="2" type="ORF">XAT740_LOCUS10375</name>
</gene>
<sequence length="293" mass="34710">MYTKSIFMRRTFYWSERTCTFVFILVVILIFIFWTDVPLKPSSSCQQVNIYGKINEQRCYPLLINFADECCTQSQEDNCATGLRFGIKQCVRLNMNIFNKDKIFIRRNREILSYRRGAGFWIWKAYILWHELYVAREGDIIVYSDSAVHFIADINLLVTLMKKQDILVFKQTNHSECAYTKRDAFILLNADTPEYVHSMASIASYIIVRKSIDSFLFVSEWLTYSQDNRALTDEPNVLGKANYDEFITHRHDQSILGILAKKWKLRRYTDPSQFGENYSRPFPTIFWHHRSKD</sequence>
<proteinExistence type="predicted"/>
<dbReference type="Proteomes" id="UP000663828">
    <property type="component" value="Unassembled WGS sequence"/>
</dbReference>
<name>A0A814CV01_ADIRI</name>
<organism evidence="2 3">
    <name type="scientific">Adineta ricciae</name>
    <name type="common">Rotifer</name>
    <dbReference type="NCBI Taxonomy" id="249248"/>
    <lineage>
        <taxon>Eukaryota</taxon>
        <taxon>Metazoa</taxon>
        <taxon>Spiralia</taxon>
        <taxon>Gnathifera</taxon>
        <taxon>Rotifera</taxon>
        <taxon>Eurotatoria</taxon>
        <taxon>Bdelloidea</taxon>
        <taxon>Adinetida</taxon>
        <taxon>Adinetidae</taxon>
        <taxon>Adineta</taxon>
    </lineage>
</organism>